<dbReference type="InterPro" id="IPR034144">
    <property type="entry name" value="TOPRIM_TopoIII"/>
</dbReference>
<dbReference type="PANTHER" id="PTHR11390:SF21">
    <property type="entry name" value="DNA TOPOISOMERASE 3-ALPHA"/>
    <property type="match status" value="1"/>
</dbReference>
<feature type="site" description="Interaction with DNA" evidence="8">
    <location>
        <position position="312"/>
    </location>
</feature>
<feature type="region of interest" description="Interaction with DNA" evidence="8">
    <location>
        <begin position="187"/>
        <end position="192"/>
    </location>
</feature>
<dbReference type="NCBIfam" id="NF005829">
    <property type="entry name" value="PRK07726.1"/>
    <property type="match status" value="1"/>
</dbReference>
<keyword evidence="6 8" id="KW-0238">DNA-binding</keyword>
<dbReference type="InterPro" id="IPR013497">
    <property type="entry name" value="Topo_IA_cen"/>
</dbReference>
<dbReference type="InterPro" id="IPR005738">
    <property type="entry name" value="TopoIII"/>
</dbReference>
<dbReference type="GO" id="GO:0000287">
    <property type="term" value="F:magnesium ion binding"/>
    <property type="evidence" value="ECO:0007669"/>
    <property type="project" value="UniProtKB-UniRule"/>
</dbReference>
<keyword evidence="7 8" id="KW-0413">Isomerase</keyword>
<dbReference type="OrthoDB" id="9803554at2"/>
<dbReference type="InterPro" id="IPR023406">
    <property type="entry name" value="Topo_IA_AS"/>
</dbReference>
<dbReference type="InterPro" id="IPR013826">
    <property type="entry name" value="Topo_IA_cen_sub3"/>
</dbReference>
<evidence type="ECO:0000259" key="10">
    <source>
        <dbReference type="PROSITE" id="PS52039"/>
    </source>
</evidence>
<keyword evidence="3 8" id="KW-0479">Metal-binding</keyword>
<evidence type="ECO:0000256" key="3">
    <source>
        <dbReference type="ARBA" id="ARBA00022723"/>
    </source>
</evidence>
<dbReference type="SMART" id="SM00493">
    <property type="entry name" value="TOPRIM"/>
    <property type="match status" value="1"/>
</dbReference>
<feature type="active site" description="O-(5'-phospho-DNA)-tyrosine intermediate" evidence="8">
    <location>
        <position position="310"/>
    </location>
</feature>
<evidence type="ECO:0000313" key="12">
    <source>
        <dbReference type="Proteomes" id="UP000006294"/>
    </source>
</evidence>
<dbReference type="HOGENOM" id="CLU_002929_5_2_9"/>
<reference evidence="11 12" key="1">
    <citation type="submission" date="2011-01" db="EMBL/GenBank/DDBJ databases">
        <title>Whole genome sequence of Amphibacillus xylinus NBRC 15112.</title>
        <authorList>
            <person name="Nakazawa H."/>
            <person name="Katano Y."/>
            <person name="Nakamura S."/>
            <person name="Sasagawa M."/>
            <person name="Fukada J."/>
            <person name="Arai T."/>
            <person name="Sasakura N."/>
            <person name="Mochizuki D."/>
            <person name="Hosoyama A."/>
            <person name="Harada K."/>
            <person name="Horikawa H."/>
            <person name="Kato Y."/>
            <person name="Harada T."/>
            <person name="Sasaki K."/>
            <person name="Sekiguchi M."/>
            <person name="Hodoyama M."/>
            <person name="Nishiko R."/>
            <person name="Narita H."/>
            <person name="Hanamaki A."/>
            <person name="Hata C."/>
            <person name="Konno Y."/>
            <person name="Niimura Y."/>
            <person name="Yamazaki S."/>
            <person name="Fujita N."/>
        </authorList>
    </citation>
    <scope>NUCLEOTIDE SEQUENCE [LARGE SCALE GENOMIC DNA]</scope>
    <source>
        <strain evidence="12">ATCC 51415 / DSM 6626 / JCM 7361 / LMG 17667 / NBRC 15112 / Ep01</strain>
    </source>
</reference>
<dbReference type="GO" id="GO:0003677">
    <property type="term" value="F:DNA binding"/>
    <property type="evidence" value="ECO:0007669"/>
    <property type="project" value="UniProtKB-KW"/>
</dbReference>
<dbReference type="InterPro" id="IPR000380">
    <property type="entry name" value="Topo_IA"/>
</dbReference>
<sequence length="718" mass="81949">MSKIVVLAEKPSVGRDMARVLKCQNKQNGYFEGAKYIVTWALGHLVTLADPEAYDPKYKQWRSEDLPMLPDRLKTVVIRQTNRQFQVVKKLLNRKDVSQVIIATDAGREGELVARWIIEKTRINKPIKRLWISSVTDKAIQAGFRNLQPGEKYYPLYLAAAARSEADWYVGLNATRALTTTHQAQLSSGRVQTPTLAMVAEREKRMSEFKSQVFYGIRARLKNGLQLTWHDQNNQARIFDKAKAKQLLAKLEGKQAQIQSIKRSEKRSYAPPLHDLSSLQQEANRAYGFSGKQTLSIMQKLYEQHKVLTYPRTDSRFLSSDIVETLRDRVDACAVGEYQTAARSILKNGIKANQSFINDKKVTDHHAIIPTEEPVLLSSLDDRERKIYDLVVKRFLACLSAPYRYEQITVEAEINRERFSMNENHVIDLGWKAVYQDQEEESRLPLLKEGELLDVTVQLTEGETTPPERFTEGTLLQAMENPAKYIDTGSSKQTETLKQTGGLGTVATRADIIDKLFSSHYIESRGKYIYTTSKGRQLLKLVPADLRSPILTAEWEDQLAAIARGQLKKTTFINEMKQYTRTIVSQIKNSDHTFKHDNVTGTKCPSCGKLMLEVNGKRGRMLVCQDRECGKKKRISRTTNARCPKCYKKMELRGSGEGQTFSCKCGYREKLSAFQKRKSQNNQHQATRRDVNKYLKKNNEESFANTALADALKKLKQK</sequence>
<evidence type="ECO:0000256" key="4">
    <source>
        <dbReference type="ARBA" id="ARBA00022842"/>
    </source>
</evidence>
<feature type="site" description="Interaction with DNA" evidence="8">
    <location>
        <position position="168"/>
    </location>
</feature>
<gene>
    <name evidence="8 11" type="primary">topB</name>
    <name evidence="11" type="ordered locus">AXY_21000</name>
</gene>
<dbReference type="EMBL" id="AP012050">
    <property type="protein sequence ID" value="BAM48232.1"/>
    <property type="molecule type" value="Genomic_DNA"/>
</dbReference>
<dbReference type="SMART" id="SM00436">
    <property type="entry name" value="TOP1Bc"/>
    <property type="match status" value="1"/>
</dbReference>
<dbReference type="GO" id="GO:0003917">
    <property type="term" value="F:DNA topoisomerase type I (single strand cut, ATP-independent) activity"/>
    <property type="evidence" value="ECO:0007669"/>
    <property type="project" value="UniProtKB-UniRule"/>
</dbReference>
<dbReference type="KEGG" id="axl:AXY_21000"/>
<proteinExistence type="inferred from homology"/>
<dbReference type="NCBIfam" id="TIGR01056">
    <property type="entry name" value="topB"/>
    <property type="match status" value="1"/>
</dbReference>
<comment type="catalytic activity">
    <reaction evidence="1 8">
        <text>ATP-independent breakage of single-stranded DNA, followed by passage and rejoining.</text>
        <dbReference type="EC" id="5.6.2.1"/>
    </reaction>
</comment>
<dbReference type="Pfam" id="PF01131">
    <property type="entry name" value="Topoisom_bac"/>
    <property type="match status" value="1"/>
</dbReference>
<comment type="similarity">
    <text evidence="2 8">Belongs to the type IA topoisomerase family.</text>
</comment>
<dbReference type="AlphaFoldDB" id="K0J4J8"/>
<dbReference type="Gene3D" id="3.40.50.140">
    <property type="match status" value="1"/>
</dbReference>
<comment type="cofactor">
    <cofactor evidence="8">
        <name>Mg(2+)</name>
        <dbReference type="ChEBI" id="CHEBI:18420"/>
    </cofactor>
</comment>
<dbReference type="PROSITE" id="PS50880">
    <property type="entry name" value="TOPRIM"/>
    <property type="match status" value="1"/>
</dbReference>
<evidence type="ECO:0000256" key="5">
    <source>
        <dbReference type="ARBA" id="ARBA00023029"/>
    </source>
</evidence>
<dbReference type="HAMAP" id="MF_00953">
    <property type="entry name" value="Topoisom_3_prok"/>
    <property type="match status" value="1"/>
</dbReference>
<dbReference type="GO" id="GO:0006265">
    <property type="term" value="P:DNA topological change"/>
    <property type="evidence" value="ECO:0007669"/>
    <property type="project" value="UniProtKB-UniRule"/>
</dbReference>
<feature type="domain" description="Topo IA-type catalytic" evidence="10">
    <location>
        <begin position="153"/>
        <end position="584"/>
    </location>
</feature>
<dbReference type="Gene3D" id="2.70.20.10">
    <property type="entry name" value="Topoisomerase I, domain 3"/>
    <property type="match status" value="1"/>
</dbReference>
<dbReference type="PROSITE" id="PS52039">
    <property type="entry name" value="TOPO_IA_2"/>
    <property type="match status" value="1"/>
</dbReference>
<dbReference type="InterPro" id="IPR003602">
    <property type="entry name" value="Topo_IA_DNA-bd_dom"/>
</dbReference>
<evidence type="ECO:0000256" key="6">
    <source>
        <dbReference type="ARBA" id="ARBA00023125"/>
    </source>
</evidence>
<dbReference type="CDD" id="cd00186">
    <property type="entry name" value="TOP1Ac"/>
    <property type="match status" value="1"/>
</dbReference>
<dbReference type="Proteomes" id="UP000006294">
    <property type="component" value="Chromosome"/>
</dbReference>
<dbReference type="PRINTS" id="PR00417">
    <property type="entry name" value="PRTPISMRASEI"/>
</dbReference>
<comment type="function">
    <text evidence="8">Releases the supercoiling and torsional tension of DNA, which is introduced during the DNA replication and transcription, by transiently cleaving and rejoining one strand of the DNA duplex. Introduces a single-strand break via transesterification at a target site in duplex DNA. The scissile phosphodiester is attacked by the catalytic tyrosine of the enzyme, resulting in the formation of a DNA-(5'-phosphotyrosyl)-enzyme intermediate and the expulsion of a 3'-OH DNA strand. The free DNA strand then undergoes passage around the unbroken strand, thus removing DNA supercoils. Finally, in the religation step, the DNA 3'-OH attacks the covalent intermediate to expel the active-site tyrosine and restore the DNA phosphodiester backbone.</text>
</comment>
<evidence type="ECO:0000256" key="1">
    <source>
        <dbReference type="ARBA" id="ARBA00000213"/>
    </source>
</evidence>
<dbReference type="SUPFAM" id="SSF56712">
    <property type="entry name" value="Prokaryotic type I DNA topoisomerase"/>
    <property type="match status" value="1"/>
</dbReference>
<feature type="binding site" evidence="8">
    <location>
        <position position="9"/>
    </location>
    <ligand>
        <name>Mg(2+)</name>
        <dbReference type="ChEBI" id="CHEBI:18420"/>
        <note>catalytic</note>
    </ligand>
</feature>
<dbReference type="CDD" id="cd03362">
    <property type="entry name" value="TOPRIM_TopoIA_TopoIII"/>
    <property type="match status" value="1"/>
</dbReference>
<dbReference type="InterPro" id="IPR006171">
    <property type="entry name" value="TOPRIM_dom"/>
</dbReference>
<dbReference type="PROSITE" id="PS00396">
    <property type="entry name" value="TOPO_IA_1"/>
    <property type="match status" value="1"/>
</dbReference>
<dbReference type="eggNOG" id="COG0550">
    <property type="taxonomic scope" value="Bacteria"/>
</dbReference>
<dbReference type="PANTHER" id="PTHR11390">
    <property type="entry name" value="PROKARYOTIC DNA TOPOISOMERASE"/>
    <property type="match status" value="1"/>
</dbReference>
<dbReference type="GO" id="GO:0006281">
    <property type="term" value="P:DNA repair"/>
    <property type="evidence" value="ECO:0007669"/>
    <property type="project" value="TreeGrafter"/>
</dbReference>
<keyword evidence="5 8" id="KW-0799">Topoisomerase</keyword>
<protein>
    <recommendedName>
        <fullName evidence="8">DNA topoisomerase 3</fullName>
        <ecNumber evidence="8">5.6.2.1</ecNumber>
    </recommendedName>
    <alternativeName>
        <fullName evidence="8">DNA topoisomerase III</fullName>
    </alternativeName>
</protein>
<dbReference type="Pfam" id="PF01751">
    <property type="entry name" value="Toprim"/>
    <property type="match status" value="1"/>
</dbReference>
<dbReference type="GO" id="GO:0006310">
    <property type="term" value="P:DNA recombination"/>
    <property type="evidence" value="ECO:0007669"/>
    <property type="project" value="TreeGrafter"/>
</dbReference>
<dbReference type="GO" id="GO:0043597">
    <property type="term" value="C:cytoplasmic replication fork"/>
    <property type="evidence" value="ECO:0007669"/>
    <property type="project" value="TreeGrafter"/>
</dbReference>
<evidence type="ECO:0000259" key="9">
    <source>
        <dbReference type="PROSITE" id="PS50880"/>
    </source>
</evidence>
<dbReference type="InterPro" id="IPR003601">
    <property type="entry name" value="Topo_IA_2"/>
</dbReference>
<keyword evidence="4 8" id="KW-0460">Magnesium</keyword>
<dbReference type="InterPro" id="IPR013824">
    <property type="entry name" value="Topo_IA_cen_sub1"/>
</dbReference>
<evidence type="ECO:0000313" key="11">
    <source>
        <dbReference type="EMBL" id="BAM48232.1"/>
    </source>
</evidence>
<comment type="caution">
    <text evidence="8">Lacks conserved residue(s) required for the propagation of feature annotation.</text>
</comment>
<feature type="binding site" evidence="8">
    <location>
        <position position="105"/>
    </location>
    <ligand>
        <name>Mg(2+)</name>
        <dbReference type="ChEBI" id="CHEBI:18420"/>
        <note>catalytic</note>
    </ligand>
</feature>
<dbReference type="eggNOG" id="COG0551">
    <property type="taxonomic scope" value="Bacteria"/>
</dbReference>
<evidence type="ECO:0000256" key="8">
    <source>
        <dbReference type="HAMAP-Rule" id="MF_00953"/>
    </source>
</evidence>
<keyword evidence="12" id="KW-1185">Reference proteome</keyword>
<dbReference type="InterPro" id="IPR013825">
    <property type="entry name" value="Topo_IA_cen_sub2"/>
</dbReference>
<evidence type="ECO:0000256" key="2">
    <source>
        <dbReference type="ARBA" id="ARBA00009446"/>
    </source>
</evidence>
<feature type="site" description="Interaction with DNA" evidence="8">
    <location>
        <position position="61"/>
    </location>
</feature>
<dbReference type="Gene3D" id="1.10.290.10">
    <property type="entry name" value="Topoisomerase I, domain 4"/>
    <property type="match status" value="1"/>
</dbReference>
<feature type="domain" description="Toprim" evidence="9">
    <location>
        <begin position="3"/>
        <end position="136"/>
    </location>
</feature>
<organism evidence="11 12">
    <name type="scientific">Amphibacillus xylanus (strain ATCC 51415 / DSM 6626 / JCM 7361 / LMG 17667 / NBRC 15112 / Ep01)</name>
    <dbReference type="NCBI Taxonomy" id="698758"/>
    <lineage>
        <taxon>Bacteria</taxon>
        <taxon>Bacillati</taxon>
        <taxon>Bacillota</taxon>
        <taxon>Bacilli</taxon>
        <taxon>Bacillales</taxon>
        <taxon>Bacillaceae</taxon>
        <taxon>Amphibacillus</taxon>
    </lineage>
</organism>
<dbReference type="STRING" id="698758.AXY_21000"/>
<dbReference type="EC" id="5.6.2.1" evidence="8"/>
<dbReference type="RefSeq" id="WP_015010818.1">
    <property type="nucleotide sequence ID" value="NC_018704.1"/>
</dbReference>
<evidence type="ECO:0000256" key="7">
    <source>
        <dbReference type="ARBA" id="ARBA00023235"/>
    </source>
</evidence>
<dbReference type="SMART" id="SM00437">
    <property type="entry name" value="TOP1Ac"/>
    <property type="match status" value="1"/>
</dbReference>
<accession>K0J4J8</accession>
<dbReference type="PATRIC" id="fig|698758.3.peg.2107"/>
<dbReference type="InterPro" id="IPR023405">
    <property type="entry name" value="Topo_IA_core_domain"/>
</dbReference>
<name>K0J4J8_AMPXN</name>
<feature type="site" description="Interaction with DNA" evidence="8">
    <location>
        <position position="176"/>
    </location>
</feature>
<dbReference type="Gene3D" id="1.10.460.10">
    <property type="entry name" value="Topoisomerase I, domain 2"/>
    <property type="match status" value="1"/>
</dbReference>